<dbReference type="RefSeq" id="WP_072332582.1">
    <property type="nucleotide sequence ID" value="NZ_LT630450.1"/>
</dbReference>
<sequence length="534" mass="57916">MAYDEKTPHLSLPLPHPRNTLREDCPRIRESLQALDRFAEKSDAAVAALAEADTTLANAMQSQGKDLAEAISQEEQARSQADSGHDDAIAALKKQIEALQETVAKINPWDIFPMRVPIAVDGVKFGGSDGRRAIMPGETEPRENWVLCDGGEDGHGGTVPDMRGRVVLGASEAHPAGSAGGSETHIPPANPRRTPLCHPDHYLKRKERRQAVGLLRSPLKRVVVRLGAAYGSCGSVRIAIDIAIFCNAISMRFTGNPCLDMTPLVGMRWHLLDGQGGFPDSASKTDIFPKKTNNRRLLCGLNTPRMVCGKSQKKKFWPERNRSRPDVRWTDLSCTLGRYPERVMLSPQFPTILEVAPMSTVTTVTVVPADKLIICDGVALVFDFQAPDGLHALQWRDDAGHTEWTGGPNQPLTVADYDEQVAPYVALWRKEKTRREEKAAEEAAARALPDAKEAKTAEVLSGYDAALAASLTMPAAMPTSQDVAVGAALFAVDDAEGLAFVQARHAARRDELLAAVDAADSVEAVQAVDVSYDV</sequence>
<keyword evidence="3" id="KW-1185">Reference proteome</keyword>
<dbReference type="KEGG" id="dpg:DESPIGER_0468"/>
<feature type="region of interest" description="Disordered" evidence="1">
    <location>
        <begin position="1"/>
        <end position="22"/>
    </location>
</feature>
<evidence type="ECO:0000313" key="3">
    <source>
        <dbReference type="Proteomes" id="UP000186323"/>
    </source>
</evidence>
<protein>
    <submittedName>
        <fullName evidence="2">Tail fiber assembly protein, putative</fullName>
    </submittedName>
</protein>
<dbReference type="EMBL" id="LT630450">
    <property type="protein sequence ID" value="SFV72358.1"/>
    <property type="molecule type" value="Genomic_DNA"/>
</dbReference>
<feature type="region of interest" description="Disordered" evidence="1">
    <location>
        <begin position="173"/>
        <end position="197"/>
    </location>
</feature>
<reference evidence="3" key="1">
    <citation type="submission" date="2016-10" db="EMBL/GenBank/DDBJ databases">
        <authorList>
            <person name="Wegmann U."/>
        </authorList>
    </citation>
    <scope>NUCLEOTIDE SEQUENCE [LARGE SCALE GENOMIC DNA]</scope>
</reference>
<evidence type="ECO:0000313" key="2">
    <source>
        <dbReference type="EMBL" id="SFV72358.1"/>
    </source>
</evidence>
<name>A0A1K1LFY3_9BACT</name>
<dbReference type="AlphaFoldDB" id="A0A1K1LFY3"/>
<dbReference type="Proteomes" id="UP000186323">
    <property type="component" value="Chromosome I"/>
</dbReference>
<gene>
    <name evidence="2" type="ORF">DESPIGER_0468</name>
</gene>
<proteinExistence type="predicted"/>
<accession>A0A1K1LFY3</accession>
<organism evidence="2 3">
    <name type="scientific">Desulfovibrio piger</name>
    <dbReference type="NCBI Taxonomy" id="901"/>
    <lineage>
        <taxon>Bacteria</taxon>
        <taxon>Pseudomonadati</taxon>
        <taxon>Thermodesulfobacteriota</taxon>
        <taxon>Desulfovibrionia</taxon>
        <taxon>Desulfovibrionales</taxon>
        <taxon>Desulfovibrionaceae</taxon>
        <taxon>Desulfovibrio</taxon>
    </lineage>
</organism>
<dbReference type="OrthoDB" id="5461389at2"/>
<dbReference type="SUPFAM" id="SSF88874">
    <property type="entry name" value="Receptor-binding domain of short tail fibre protein gp12"/>
    <property type="match status" value="1"/>
</dbReference>
<evidence type="ECO:0000256" key="1">
    <source>
        <dbReference type="SAM" id="MobiDB-lite"/>
    </source>
</evidence>